<dbReference type="Proteomes" id="UP001652625">
    <property type="component" value="Chromosome 02"/>
</dbReference>
<evidence type="ECO:0000259" key="10">
    <source>
        <dbReference type="PROSITE" id="PS50262"/>
    </source>
</evidence>
<evidence type="ECO:0000313" key="11">
    <source>
        <dbReference type="Proteomes" id="UP001652625"/>
    </source>
</evidence>
<dbReference type="PROSITE" id="PS00237">
    <property type="entry name" value="G_PROTEIN_RECEP_F1_1"/>
    <property type="match status" value="1"/>
</dbReference>
<feature type="transmembrane region" description="Helical" evidence="9">
    <location>
        <begin position="7"/>
        <end position="31"/>
    </location>
</feature>
<feature type="transmembrane region" description="Helical" evidence="9">
    <location>
        <begin position="51"/>
        <end position="69"/>
    </location>
</feature>
<reference evidence="12" key="2">
    <citation type="submission" date="2025-08" db="UniProtKB">
        <authorList>
            <consortium name="RefSeq"/>
        </authorList>
    </citation>
    <scope>IDENTIFICATION</scope>
</reference>
<evidence type="ECO:0000256" key="4">
    <source>
        <dbReference type="ARBA" id="ARBA00022989"/>
    </source>
</evidence>
<organism evidence="11 12">
    <name type="scientific">Hydra vulgaris</name>
    <name type="common">Hydra</name>
    <name type="synonym">Hydra attenuata</name>
    <dbReference type="NCBI Taxonomy" id="6087"/>
    <lineage>
        <taxon>Eukaryota</taxon>
        <taxon>Metazoa</taxon>
        <taxon>Cnidaria</taxon>
        <taxon>Hydrozoa</taxon>
        <taxon>Hydroidolina</taxon>
        <taxon>Anthoathecata</taxon>
        <taxon>Aplanulata</taxon>
        <taxon>Hydridae</taxon>
        <taxon>Hydra</taxon>
    </lineage>
</organism>
<feature type="transmembrane region" description="Helical" evidence="9">
    <location>
        <begin position="90"/>
        <end position="108"/>
    </location>
</feature>
<accession>A0ABM4B9X1</accession>
<evidence type="ECO:0000256" key="3">
    <source>
        <dbReference type="ARBA" id="ARBA00022692"/>
    </source>
</evidence>
<evidence type="ECO:0000256" key="8">
    <source>
        <dbReference type="ARBA" id="ARBA00023224"/>
    </source>
</evidence>
<keyword evidence="8" id="KW-0807">Transducer</keyword>
<keyword evidence="3 9" id="KW-0812">Transmembrane</keyword>
<dbReference type="SUPFAM" id="SSF81321">
    <property type="entry name" value="Family A G protein-coupled receptor-like"/>
    <property type="match status" value="1"/>
</dbReference>
<keyword evidence="6 9" id="KW-0472">Membrane</keyword>
<keyword evidence="5" id="KW-0297">G-protein coupled receptor</keyword>
<dbReference type="Pfam" id="PF00001">
    <property type="entry name" value="7tm_1"/>
    <property type="match status" value="1"/>
</dbReference>
<dbReference type="InterPro" id="IPR000276">
    <property type="entry name" value="GPCR_Rhodpsn"/>
</dbReference>
<evidence type="ECO:0000256" key="6">
    <source>
        <dbReference type="ARBA" id="ARBA00023136"/>
    </source>
</evidence>
<evidence type="ECO:0000256" key="2">
    <source>
        <dbReference type="ARBA" id="ARBA00022475"/>
    </source>
</evidence>
<dbReference type="PROSITE" id="PS50262">
    <property type="entry name" value="G_PROTEIN_RECEP_F1_2"/>
    <property type="match status" value="1"/>
</dbReference>
<feature type="domain" description="G-protein coupled receptors family 1 profile" evidence="10">
    <location>
        <begin position="1"/>
        <end position="162"/>
    </location>
</feature>
<keyword evidence="4 9" id="KW-1133">Transmembrane helix</keyword>
<dbReference type="Gene3D" id="1.20.1070.10">
    <property type="entry name" value="Rhodopsin 7-helix transmembrane proteins"/>
    <property type="match status" value="1"/>
</dbReference>
<dbReference type="PANTHER" id="PTHR24230">
    <property type="entry name" value="G-PROTEIN COUPLED RECEPTOR"/>
    <property type="match status" value="1"/>
</dbReference>
<name>A0ABM4B9X1_HYDVU</name>
<feature type="transmembrane region" description="Helical" evidence="9">
    <location>
        <begin position="128"/>
        <end position="151"/>
    </location>
</feature>
<evidence type="ECO:0000256" key="9">
    <source>
        <dbReference type="SAM" id="Phobius"/>
    </source>
</evidence>
<gene>
    <name evidence="12" type="primary">LOC124812637</name>
</gene>
<sequence length="294" mass="33586">MKKTAEFRWFVVHLAIADCFYAVVCPIQIIYLLATNAKWNIGKELCKILTVSGPLSVNVSAWILCLMGYERYRAICHPFASRFSKRMIHVSVGITWIACIGIKIFTFIRTSVINEQCFSYFNDGIEQTINAGVSLLAESIIPIILLSYYLVRVTITMRKRSQLFEAKNDNCICLRKNYTCSSNSFILAQKYSEKKEDNFSTNDEKYSRNLLQVSSCSNNNLIKKEGKSYNEIELKELSINVPQLSKKTTKLWNCLWSKHSTFKLVIPPRSRKNSSNKADRFNQAAHIVGLAISS</sequence>
<evidence type="ECO:0000256" key="1">
    <source>
        <dbReference type="ARBA" id="ARBA00004651"/>
    </source>
</evidence>
<evidence type="ECO:0000256" key="7">
    <source>
        <dbReference type="ARBA" id="ARBA00023170"/>
    </source>
</evidence>
<keyword evidence="7 12" id="KW-0675">Receptor</keyword>
<dbReference type="RefSeq" id="XP_065645693.1">
    <property type="nucleotide sequence ID" value="XM_065789621.1"/>
</dbReference>
<dbReference type="CDD" id="cd00637">
    <property type="entry name" value="7tm_classA_rhodopsin-like"/>
    <property type="match status" value="1"/>
</dbReference>
<keyword evidence="11" id="KW-1185">Reference proteome</keyword>
<proteinExistence type="predicted"/>
<comment type="subcellular location">
    <subcellularLocation>
        <location evidence="1">Cell membrane</location>
        <topology evidence="1">Multi-pass membrane protein</topology>
    </subcellularLocation>
</comment>
<evidence type="ECO:0000313" key="12">
    <source>
        <dbReference type="RefSeq" id="XP_065645693.1"/>
    </source>
</evidence>
<evidence type="ECO:0000256" key="5">
    <source>
        <dbReference type="ARBA" id="ARBA00023040"/>
    </source>
</evidence>
<protein>
    <submittedName>
        <fullName evidence="12">Type-1 angiotensin II receptor B isoform X2</fullName>
    </submittedName>
</protein>
<reference evidence="11" key="1">
    <citation type="submission" date="2025-05" db="UniProtKB">
        <authorList>
            <consortium name="RefSeq"/>
        </authorList>
    </citation>
    <scope>NUCLEOTIDE SEQUENCE [LARGE SCALE GENOMIC DNA]</scope>
</reference>
<dbReference type="GeneID" id="124812637"/>
<dbReference type="InterPro" id="IPR017452">
    <property type="entry name" value="GPCR_Rhodpsn_7TM"/>
</dbReference>
<keyword evidence="2" id="KW-1003">Cell membrane</keyword>